<dbReference type="Proteomes" id="UP000469185">
    <property type="component" value="Unassembled WGS sequence"/>
</dbReference>
<reference evidence="1 2" key="1">
    <citation type="submission" date="2020-02" db="EMBL/GenBank/DDBJ databases">
        <authorList>
            <person name="Li X.-J."/>
            <person name="Feng X.-M."/>
        </authorList>
    </citation>
    <scope>NUCLEOTIDE SEQUENCE [LARGE SCALE GENOMIC DNA]</scope>
    <source>
        <strain evidence="1 2">CGMCC 4.7225</strain>
    </source>
</reference>
<evidence type="ECO:0000313" key="2">
    <source>
        <dbReference type="Proteomes" id="UP000469185"/>
    </source>
</evidence>
<gene>
    <name evidence="1" type="ORF">G1H11_07620</name>
</gene>
<dbReference type="Pfam" id="PF13822">
    <property type="entry name" value="ACC_epsilon"/>
    <property type="match status" value="1"/>
</dbReference>
<dbReference type="GO" id="GO:0004658">
    <property type="term" value="F:propionyl-CoA carboxylase activity"/>
    <property type="evidence" value="ECO:0007669"/>
    <property type="project" value="InterPro"/>
</dbReference>
<dbReference type="AlphaFoldDB" id="A0A6N9YJP8"/>
<comment type="caution">
    <text evidence="1">The sequence shown here is derived from an EMBL/GenBank/DDBJ whole genome shotgun (WGS) entry which is preliminary data.</text>
</comment>
<dbReference type="InterPro" id="IPR032716">
    <property type="entry name" value="ACC_epsilon"/>
</dbReference>
<protein>
    <submittedName>
        <fullName evidence="1">Acyl-CoA carboxylase subunit epsilon</fullName>
    </submittedName>
</protein>
<name>A0A6N9YJP8_9ACTN</name>
<dbReference type="RefSeq" id="WP_163817622.1">
    <property type="nucleotide sequence ID" value="NZ_JAAGOB010000003.1"/>
</dbReference>
<proteinExistence type="predicted"/>
<keyword evidence="2" id="KW-1185">Reference proteome</keyword>
<dbReference type="EMBL" id="JAAGOB010000003">
    <property type="protein sequence ID" value="NED95182.1"/>
    <property type="molecule type" value="Genomic_DNA"/>
</dbReference>
<organism evidence="1 2">
    <name type="scientific">Phytoactinopolyspora alkaliphila</name>
    <dbReference type="NCBI Taxonomy" id="1783498"/>
    <lineage>
        <taxon>Bacteria</taxon>
        <taxon>Bacillati</taxon>
        <taxon>Actinomycetota</taxon>
        <taxon>Actinomycetes</taxon>
        <taxon>Jiangellales</taxon>
        <taxon>Jiangellaceae</taxon>
        <taxon>Phytoactinopolyspora</taxon>
    </lineage>
</organism>
<dbReference type="GO" id="GO:0003989">
    <property type="term" value="F:acetyl-CoA carboxylase activity"/>
    <property type="evidence" value="ECO:0007669"/>
    <property type="project" value="InterPro"/>
</dbReference>
<sequence length="77" mass="7854">MSEESEPLIRVVQGDPTAEELAALTAVVSAKAAEASSAASAGSGGPRPSTWSAYWRTARAPMRAGPGGWRASALPRS</sequence>
<accession>A0A6N9YJP8</accession>
<evidence type="ECO:0000313" key="1">
    <source>
        <dbReference type="EMBL" id="NED95182.1"/>
    </source>
</evidence>